<dbReference type="Proteomes" id="UP000587942">
    <property type="component" value="Unassembled WGS sequence"/>
</dbReference>
<keyword evidence="1" id="KW-0472">Membrane</keyword>
<keyword evidence="1" id="KW-0812">Transmembrane</keyword>
<organism evidence="2 3">
    <name type="scientific">Mesobacillus selenatarsenatis</name>
    <dbReference type="NCBI Taxonomy" id="388741"/>
    <lineage>
        <taxon>Bacteria</taxon>
        <taxon>Bacillati</taxon>
        <taxon>Bacillota</taxon>
        <taxon>Bacilli</taxon>
        <taxon>Bacillales</taxon>
        <taxon>Bacillaceae</taxon>
        <taxon>Mesobacillus</taxon>
    </lineage>
</organism>
<accession>A0A846TBG1</accession>
<name>A0A846TBG1_9BACI</name>
<evidence type="ECO:0000256" key="1">
    <source>
        <dbReference type="SAM" id="Phobius"/>
    </source>
</evidence>
<reference evidence="2 3" key="1">
    <citation type="submission" date="2020-03" db="EMBL/GenBank/DDBJ databases">
        <authorList>
            <person name="Sun Q."/>
        </authorList>
    </citation>
    <scope>NUCLEOTIDE SEQUENCE [LARGE SCALE GENOMIC DNA]</scope>
    <source>
        <strain evidence="2 3">KACC 21451</strain>
    </source>
</reference>
<sequence>WNLAGGLFEGMDSPIAKVVYILAGHAAIYSIRLLSKVNKGSVEKAYRN</sequence>
<proteinExistence type="predicted"/>
<feature type="transmembrane region" description="Helical" evidence="1">
    <location>
        <begin position="15"/>
        <end position="34"/>
    </location>
</feature>
<evidence type="ECO:0000313" key="2">
    <source>
        <dbReference type="EMBL" id="NKE05893.1"/>
    </source>
</evidence>
<protein>
    <submittedName>
        <fullName evidence="2">DUF378 domain-containing protein</fullName>
    </submittedName>
</protein>
<dbReference type="EMBL" id="JAAVUM010000006">
    <property type="protein sequence ID" value="NKE05893.1"/>
    <property type="molecule type" value="Genomic_DNA"/>
</dbReference>
<comment type="caution">
    <text evidence="2">The sequence shown here is derived from an EMBL/GenBank/DDBJ whole genome shotgun (WGS) entry which is preliminary data.</text>
</comment>
<evidence type="ECO:0000313" key="3">
    <source>
        <dbReference type="Proteomes" id="UP000587942"/>
    </source>
</evidence>
<gene>
    <name evidence="2" type="ORF">GWK17_10515</name>
</gene>
<feature type="non-terminal residue" evidence="2">
    <location>
        <position position="1"/>
    </location>
</feature>
<keyword evidence="1" id="KW-1133">Transmembrane helix</keyword>
<dbReference type="AlphaFoldDB" id="A0A846TBG1"/>